<protein>
    <recommendedName>
        <fullName evidence="1">Hedgehog/Intein (Hint) domain-containing protein</fullName>
    </recommendedName>
</protein>
<dbReference type="InterPro" id="IPR036844">
    <property type="entry name" value="Hint_dom_sf"/>
</dbReference>
<proteinExistence type="predicted"/>
<dbReference type="InterPro" id="IPR028992">
    <property type="entry name" value="Hedgehog/Intein_dom"/>
</dbReference>
<dbReference type="EMBL" id="VINQ01000041">
    <property type="protein sequence ID" value="KAA0909457.1"/>
    <property type="molecule type" value="Genomic_DNA"/>
</dbReference>
<reference evidence="2 3" key="1">
    <citation type="submission" date="2019-07" db="EMBL/GenBank/DDBJ databases">
        <title>Aquicoccus porphyridii gen. nov., sp. nov., isolated from a small marine red alga, Porphyridium marinum.</title>
        <authorList>
            <person name="Liu L."/>
        </authorList>
    </citation>
    <scope>NUCLEOTIDE SEQUENCE [LARGE SCALE GENOMIC DNA]</scope>
    <source>
        <strain evidence="2 3">L1 8-17</strain>
    </source>
</reference>
<keyword evidence="3" id="KW-1185">Reference proteome</keyword>
<dbReference type="Proteomes" id="UP000325291">
    <property type="component" value="Unassembled WGS sequence"/>
</dbReference>
<evidence type="ECO:0000313" key="3">
    <source>
        <dbReference type="Proteomes" id="UP000325291"/>
    </source>
</evidence>
<accession>A0A5A9YX97</accession>
<sequence length="203" mass="22177">MLYSDELRERAVFPVRPGLFAAGSKVMTLDGPIAIEKLNTGDRIITYDRGAEPIQGRLRVVLPARGQIAPICIGNDGADGLTVSPHTLLMVSSPYCEHHFGSARAMVRAASLRGDRFARVIDQGEMEFISLYINDAAMIYVEGMICETAGTQEKSESQHDSFLEMLSASPTRFPVLSDEEARLLYKLAGGAVNILKLACQGWD</sequence>
<dbReference type="AlphaFoldDB" id="A0A5A9YX97"/>
<evidence type="ECO:0000259" key="1">
    <source>
        <dbReference type="Pfam" id="PF13403"/>
    </source>
</evidence>
<evidence type="ECO:0000313" key="2">
    <source>
        <dbReference type="EMBL" id="KAA0909457.1"/>
    </source>
</evidence>
<organism evidence="2 3">
    <name type="scientific">Aquicoccus porphyridii</name>
    <dbReference type="NCBI Taxonomy" id="1852029"/>
    <lineage>
        <taxon>Bacteria</taxon>
        <taxon>Pseudomonadati</taxon>
        <taxon>Pseudomonadota</taxon>
        <taxon>Alphaproteobacteria</taxon>
        <taxon>Rhodobacterales</taxon>
        <taxon>Paracoccaceae</taxon>
        <taxon>Aquicoccus</taxon>
    </lineage>
</organism>
<dbReference type="SUPFAM" id="SSF51294">
    <property type="entry name" value="Hedgehog/intein (Hint) domain"/>
    <property type="match status" value="1"/>
</dbReference>
<gene>
    <name evidence="2" type="ORF">FLO80_21490</name>
</gene>
<dbReference type="Pfam" id="PF13403">
    <property type="entry name" value="Hint_2"/>
    <property type="match status" value="1"/>
</dbReference>
<comment type="caution">
    <text evidence="2">The sequence shown here is derived from an EMBL/GenBank/DDBJ whole genome shotgun (WGS) entry which is preliminary data.</text>
</comment>
<dbReference type="RefSeq" id="WP_111369539.1">
    <property type="nucleotide sequence ID" value="NZ_VINQ01000041.1"/>
</dbReference>
<name>A0A5A9YX97_9RHOB</name>
<feature type="domain" description="Hedgehog/Intein (Hint)" evidence="1">
    <location>
        <begin position="20"/>
        <end position="149"/>
    </location>
</feature>